<organism evidence="1 2">
    <name type="scientific">Portunus trituberculatus</name>
    <name type="common">Swimming crab</name>
    <name type="synonym">Neptunus trituberculatus</name>
    <dbReference type="NCBI Taxonomy" id="210409"/>
    <lineage>
        <taxon>Eukaryota</taxon>
        <taxon>Metazoa</taxon>
        <taxon>Ecdysozoa</taxon>
        <taxon>Arthropoda</taxon>
        <taxon>Crustacea</taxon>
        <taxon>Multicrustacea</taxon>
        <taxon>Malacostraca</taxon>
        <taxon>Eumalacostraca</taxon>
        <taxon>Eucarida</taxon>
        <taxon>Decapoda</taxon>
        <taxon>Pleocyemata</taxon>
        <taxon>Brachyura</taxon>
        <taxon>Eubrachyura</taxon>
        <taxon>Portunoidea</taxon>
        <taxon>Portunidae</taxon>
        <taxon>Portuninae</taxon>
        <taxon>Portunus</taxon>
    </lineage>
</organism>
<reference evidence="1 2" key="1">
    <citation type="submission" date="2019-05" db="EMBL/GenBank/DDBJ databases">
        <title>Another draft genome of Portunus trituberculatus and its Hox gene families provides insights of decapod evolution.</title>
        <authorList>
            <person name="Jeong J.-H."/>
            <person name="Song I."/>
            <person name="Kim S."/>
            <person name="Choi T."/>
            <person name="Kim D."/>
            <person name="Ryu S."/>
            <person name="Kim W."/>
        </authorList>
    </citation>
    <scope>NUCLEOTIDE SEQUENCE [LARGE SCALE GENOMIC DNA]</scope>
    <source>
        <tissue evidence="1">Muscle</tissue>
    </source>
</reference>
<evidence type="ECO:0000313" key="2">
    <source>
        <dbReference type="Proteomes" id="UP000324222"/>
    </source>
</evidence>
<dbReference type="EMBL" id="VSRR010000006">
    <property type="protein sequence ID" value="MPC07696.1"/>
    <property type="molecule type" value="Genomic_DNA"/>
</dbReference>
<protein>
    <submittedName>
        <fullName evidence="1">Uncharacterized protein</fullName>
    </submittedName>
</protein>
<proteinExistence type="predicted"/>
<sequence length="103" mass="11480">MGGLVYCLPAIIASHQPMYTSSLVWCNGSVHTPDSLQRCSPRSPNWPGSSLAVTARRAATLRRAPGHDRFFLENQIPPNESEVKCAELYRHYTHDSTRPISSQ</sequence>
<name>A0A5B7CGS7_PORTR</name>
<dbReference type="AlphaFoldDB" id="A0A5B7CGS7"/>
<accession>A0A5B7CGS7</accession>
<gene>
    <name evidence="1" type="ORF">E2C01_000261</name>
</gene>
<keyword evidence="2" id="KW-1185">Reference proteome</keyword>
<evidence type="ECO:0000313" key="1">
    <source>
        <dbReference type="EMBL" id="MPC07696.1"/>
    </source>
</evidence>
<comment type="caution">
    <text evidence="1">The sequence shown here is derived from an EMBL/GenBank/DDBJ whole genome shotgun (WGS) entry which is preliminary data.</text>
</comment>
<dbReference type="Proteomes" id="UP000324222">
    <property type="component" value="Unassembled WGS sequence"/>
</dbReference>